<dbReference type="SUPFAM" id="SSF48695">
    <property type="entry name" value="Multiheme cytochromes"/>
    <property type="match status" value="2"/>
</dbReference>
<dbReference type="EMBL" id="JALNMH010000003">
    <property type="protein sequence ID" value="MCK7593151.1"/>
    <property type="molecule type" value="Genomic_DNA"/>
</dbReference>
<keyword evidence="1 3" id="KW-0732">Signal</keyword>
<feature type="compositionally biased region" description="Basic and acidic residues" evidence="2">
    <location>
        <begin position="1311"/>
        <end position="1340"/>
    </location>
</feature>
<name>A0ABT0GF27_9GAMM</name>
<evidence type="ECO:0000256" key="1">
    <source>
        <dbReference type="ARBA" id="ARBA00022729"/>
    </source>
</evidence>
<evidence type="ECO:0008006" key="6">
    <source>
        <dbReference type="Google" id="ProtNLM"/>
    </source>
</evidence>
<dbReference type="PANTHER" id="PTHR35038">
    <property type="entry name" value="DISSIMILATORY SULFITE REDUCTASE SIRA"/>
    <property type="match status" value="1"/>
</dbReference>
<gene>
    <name evidence="4" type="ORF">M0G41_05645</name>
</gene>
<dbReference type="Proteomes" id="UP001431449">
    <property type="component" value="Unassembled WGS sequence"/>
</dbReference>
<sequence length="1340" mass="148611">MQATIQHPRTPESVARGARRWLVLAACLLACVAQAAEEKPVEREYTTHAPAPAYQTQAEADAKSAGCVSCHTATDQKTMHRNPAVILGCTDCHGGNAQVQSPSPGKVYHRHVIGSQNPLEKVEYPKHKYPHVDVPYSSEYLGAMEAAHVLPRYPDRWYYPASRNPEGSFAHLAAESPEFVRFINPGDLRIADEACGACHLPIVNATRTSIMATSAMLWGGASYNNGILPYKRYILGEYYTKEGRWGAINNPVEVTEEMKKRGILPSLTALPAWEVIPPADVFRVFERGGRNINSTFPETGLPNSLGQIQRLEEPGRPDIKQSNRGPGTGARIAVPVINITKTRLNDPHLWFLGTNDNPGDFRSSGCTACHVIYANDRDPRHSLQYAKFGNEGFTQQADPTIPRNEPGHPLKHEFTRQIPTSQCMVCHMHQPNMFLNSMLGYTMWDYEPDAPSMFPTEEFTPTDSQIRAINDRNPEEAAIRGKWADPEFLKTVAERNPDMTATQFADYHGHGWNFRAIFKRDRKGNLLDKEGNLISREDPKRFEKTVHMSSIHVDMGMQCVDCHFQQDGHSNGHIVGEVMAGVEIMCQDCHGTADEYPTLRTSGPMASKAGRNLALIRNPDGKRRFEWVGGELIQRSAVVEGLEWKMTLMKDVSSEGHAAYNAKADRAHTMSRNTDTLEYGVGVAKEDRAHGEDTMLCYTCHTSWTTSCGGCHLPIQANWKTDRKHYEGKETRNYATYNPQVARDDIFQLGIHGEIKDYKIAPVRSTSALVLSSTNSNRERIYIQQPPIAASGFSSQAFAPHYPHTERRGETKQCTDCHLSKNNDNNAIMAQLLLQGTKFVDFLGFNAWVGGEGEISAIPVTEWDEPQAVIGSYLHRYAYPKRYADHVARDRKLPDGYNHRTGDSVGCLQHRGEYLFVAEGRKGMQAYDIASVANKGVSLRFITAPFSELGHDTQVESRNATCVALPTTQPIAPERNQGELMREINLEQPFHPIYHYAFISDAEEGLIAVNVDTLADGDPRNNHLDRAMTWNEGGVLDGVRHLTIAGRWFFASTPRGVVVLDMNDPMQPKFVATVAVDDPRAVQVQFRYAFVTTARGLEVIDITRPTEPKLVEGALVPLRSAHKLHVARTYAYVANGAEGVAIIDVTRADRPTLYQMFNADGAIVDARDVTVASTNASPFMYVADGSGGLKVVQLTAPDTQPNFYGYAAEPRPQLVASWATKRPALSLTRALERDRAVDESGGQMAVLGRVGARPFNAEEMKRLYMNDDGSIWTVSDEVEGPTGIESKPLPFRPNRVWGLQPENHSVLGDATHGEPEPAHRGEAHGEAHGKDGHGAPKHPE</sequence>
<comment type="caution">
    <text evidence="4">The sequence shown here is derived from an EMBL/GenBank/DDBJ whole genome shotgun (WGS) entry which is preliminary data.</text>
</comment>
<feature type="signal peptide" evidence="3">
    <location>
        <begin position="1"/>
        <end position="35"/>
    </location>
</feature>
<evidence type="ECO:0000313" key="4">
    <source>
        <dbReference type="EMBL" id="MCK7593151.1"/>
    </source>
</evidence>
<dbReference type="Pfam" id="PF08309">
    <property type="entry name" value="LVIVD"/>
    <property type="match status" value="2"/>
</dbReference>
<protein>
    <recommendedName>
        <fullName evidence="6">LVIVD repeat-containing protein</fullName>
    </recommendedName>
</protein>
<feature type="chain" id="PRO_5045287008" description="LVIVD repeat-containing protein" evidence="3">
    <location>
        <begin position="36"/>
        <end position="1340"/>
    </location>
</feature>
<proteinExistence type="predicted"/>
<keyword evidence="5" id="KW-1185">Reference proteome</keyword>
<dbReference type="RefSeq" id="WP_248206288.1">
    <property type="nucleotide sequence ID" value="NZ_JALNMH010000003.1"/>
</dbReference>
<dbReference type="InterPro" id="IPR036280">
    <property type="entry name" value="Multihaem_cyt_sf"/>
</dbReference>
<evidence type="ECO:0000256" key="3">
    <source>
        <dbReference type="SAM" id="SignalP"/>
    </source>
</evidence>
<accession>A0ABT0GF27</accession>
<evidence type="ECO:0000313" key="5">
    <source>
        <dbReference type="Proteomes" id="UP001431449"/>
    </source>
</evidence>
<evidence type="ECO:0000256" key="2">
    <source>
        <dbReference type="SAM" id="MobiDB-lite"/>
    </source>
</evidence>
<dbReference type="PANTHER" id="PTHR35038:SF6">
    <property type="entry name" value="SURFACE LOCALIZED DECAHEME CYTOCHROME C LIPOPROTEIN"/>
    <property type="match status" value="1"/>
</dbReference>
<feature type="region of interest" description="Disordered" evidence="2">
    <location>
        <begin position="1304"/>
        <end position="1340"/>
    </location>
</feature>
<dbReference type="InterPro" id="IPR013211">
    <property type="entry name" value="LVIVD"/>
</dbReference>
<reference evidence="4" key="1">
    <citation type="submission" date="2022-04" db="EMBL/GenBank/DDBJ databases">
        <title>Lysobacter sp. CAU 1642 isolated from sea sand.</title>
        <authorList>
            <person name="Kim W."/>
        </authorList>
    </citation>
    <scope>NUCLEOTIDE SEQUENCE</scope>
    <source>
        <strain evidence="4">CAU 1642</strain>
    </source>
</reference>
<organism evidence="4 5">
    <name type="scientific">Pseudomarimonas salicorniae</name>
    <dbReference type="NCBI Taxonomy" id="2933270"/>
    <lineage>
        <taxon>Bacteria</taxon>
        <taxon>Pseudomonadati</taxon>
        <taxon>Pseudomonadota</taxon>
        <taxon>Gammaproteobacteria</taxon>
        <taxon>Lysobacterales</taxon>
        <taxon>Lysobacteraceae</taxon>
        <taxon>Pseudomarimonas</taxon>
    </lineage>
</organism>
<dbReference type="InterPro" id="IPR051829">
    <property type="entry name" value="Multiheme_Cytochr_ET"/>
</dbReference>